<gene>
    <name evidence="2" type="ordered locus">Mthe_0053</name>
</gene>
<evidence type="ECO:0000313" key="2">
    <source>
        <dbReference type="EMBL" id="ABK13855.1"/>
    </source>
</evidence>
<sequence>MSNGYEDRLEKIERRLDEIEKVLKSLTSEGAVKGGPEEKAVEEPSIVSGIVSQFIPGLGGIIKALEASSPEFKRRIAETDAEVRHRIEVGWSSRPVVDYNISVRPLSKPGARRPSARLPEVRIPGTPRKDPIVDVMDEGKSITVVAELPGVEEDELSVTVREGVLEIRAGEFLKEVKLPPDAGDIISRSFKNGILQLRIDRVRS</sequence>
<proteinExistence type="predicted"/>
<protein>
    <submittedName>
        <fullName evidence="2">Uncharacterized protein</fullName>
    </submittedName>
</protein>
<evidence type="ECO:0000256" key="1">
    <source>
        <dbReference type="SAM" id="Coils"/>
    </source>
</evidence>
<dbReference type="SUPFAM" id="SSF49764">
    <property type="entry name" value="HSP20-like chaperones"/>
    <property type="match status" value="1"/>
</dbReference>
<dbReference type="CDD" id="cd06464">
    <property type="entry name" value="ACD_sHsps-like"/>
    <property type="match status" value="1"/>
</dbReference>
<feature type="coiled-coil region" evidence="1">
    <location>
        <begin position="2"/>
        <end position="29"/>
    </location>
</feature>
<keyword evidence="1" id="KW-0175">Coiled coil</keyword>
<dbReference type="Proteomes" id="UP000000674">
    <property type="component" value="Chromosome"/>
</dbReference>
<accession>A0B581</accession>
<dbReference type="InterPro" id="IPR008978">
    <property type="entry name" value="HSP20-like_chaperone"/>
</dbReference>
<reference evidence="2 3" key="1">
    <citation type="submission" date="2006-10" db="EMBL/GenBank/DDBJ databases">
        <title>Complete sequence of Methanosaeta thermophila PT.</title>
        <authorList>
            <consortium name="US DOE Joint Genome Institute"/>
            <person name="Copeland A."/>
            <person name="Lucas S."/>
            <person name="Lapidus A."/>
            <person name="Barry K."/>
            <person name="Detter J.C."/>
            <person name="Glavina del Rio T."/>
            <person name="Hammon N."/>
            <person name="Israni S."/>
            <person name="Pitluck S."/>
            <person name="Chain P."/>
            <person name="Malfatti S."/>
            <person name="Shin M."/>
            <person name="Vergez L."/>
            <person name="Schmutz J."/>
            <person name="Larimer F."/>
            <person name="Land M."/>
            <person name="Hauser L."/>
            <person name="Kyrpides N."/>
            <person name="Kim E."/>
            <person name="Smith K.S."/>
            <person name="Ingram-Smith C."/>
            <person name="Richardson P."/>
        </authorList>
    </citation>
    <scope>NUCLEOTIDE SEQUENCE [LARGE SCALE GENOMIC DNA]</scope>
    <source>
        <strain evidence="3">DSM 6194 / JCM 14653 / NBRC 101360 / PT</strain>
    </source>
</reference>
<dbReference type="Gene3D" id="2.60.40.790">
    <property type="match status" value="1"/>
</dbReference>
<dbReference type="EMBL" id="CP000477">
    <property type="protein sequence ID" value="ABK13855.1"/>
    <property type="molecule type" value="Genomic_DNA"/>
</dbReference>
<dbReference type="RefSeq" id="WP_011695256.1">
    <property type="nucleotide sequence ID" value="NC_008553.1"/>
</dbReference>
<keyword evidence="3" id="KW-1185">Reference proteome</keyword>
<organism evidence="2 3">
    <name type="scientific">Methanothrix thermoacetophila (strain DSM 6194 / JCM 14653 / NBRC 101360 / PT)</name>
    <name type="common">Methanosaeta thermophila</name>
    <dbReference type="NCBI Taxonomy" id="349307"/>
    <lineage>
        <taxon>Archaea</taxon>
        <taxon>Methanobacteriati</taxon>
        <taxon>Methanobacteriota</taxon>
        <taxon>Stenosarchaea group</taxon>
        <taxon>Methanomicrobia</taxon>
        <taxon>Methanotrichales</taxon>
        <taxon>Methanotrichaceae</taxon>
        <taxon>Methanothrix</taxon>
    </lineage>
</organism>
<dbReference type="GeneID" id="4462744"/>
<dbReference type="STRING" id="349307.Mthe_0053"/>
<dbReference type="OrthoDB" id="135925at2157"/>
<name>A0B581_METTP</name>
<dbReference type="KEGG" id="mtp:Mthe_0053"/>
<evidence type="ECO:0000313" key="3">
    <source>
        <dbReference type="Proteomes" id="UP000000674"/>
    </source>
</evidence>
<dbReference type="HOGENOM" id="CLU_1243043_0_0_2"/>
<dbReference type="AlphaFoldDB" id="A0B581"/>